<evidence type="ECO:0000259" key="2">
    <source>
        <dbReference type="Pfam" id="PF18821"/>
    </source>
</evidence>
<keyword evidence="4" id="KW-1185">Reference proteome</keyword>
<feature type="compositionally biased region" description="Basic and acidic residues" evidence="1">
    <location>
        <begin position="273"/>
        <end position="292"/>
    </location>
</feature>
<dbReference type="Proteomes" id="UP000502608">
    <property type="component" value="Plasmid pPN3F2_2"/>
</dbReference>
<reference evidence="3 4" key="1">
    <citation type="submission" date="2020-03" db="EMBL/GenBank/DDBJ databases">
        <title>Complete genome sequence of Shewanella sp.</title>
        <authorList>
            <person name="Kim Y.-S."/>
            <person name="Kim S.-J."/>
            <person name="Jung H.-K."/>
            <person name="Kim K.-H."/>
        </authorList>
    </citation>
    <scope>NUCLEOTIDE SEQUENCE [LARGE SCALE GENOMIC DNA]</scope>
    <source>
        <strain evidence="3 4">PN3F2</strain>
        <plasmid evidence="3 4">pPN3F2_2</plasmid>
    </source>
</reference>
<protein>
    <recommendedName>
        <fullName evidence="2">Large polyvalent protein-associated domain-containing protein</fullName>
    </recommendedName>
</protein>
<feature type="compositionally biased region" description="Acidic residues" evidence="1">
    <location>
        <begin position="200"/>
        <end position="223"/>
    </location>
</feature>
<feature type="compositionally biased region" description="Polar residues" evidence="1">
    <location>
        <begin position="293"/>
        <end position="303"/>
    </location>
</feature>
<dbReference type="KEGG" id="saes:HBH39_19230"/>
<name>A0A6G9QPU2_9GAMM</name>
<dbReference type="EMBL" id="CP050315">
    <property type="protein sequence ID" value="QIR16610.1"/>
    <property type="molecule type" value="Genomic_DNA"/>
</dbReference>
<feature type="region of interest" description="Disordered" evidence="1">
    <location>
        <begin position="15"/>
        <end position="42"/>
    </location>
</feature>
<keyword evidence="3" id="KW-0614">Plasmid</keyword>
<dbReference type="AlphaFoldDB" id="A0A6G9QPU2"/>
<organism evidence="3 4">
    <name type="scientific">Shewanella aestuarii</name>
    <dbReference type="NCBI Taxonomy" id="1028752"/>
    <lineage>
        <taxon>Bacteria</taxon>
        <taxon>Pseudomonadati</taxon>
        <taxon>Pseudomonadota</taxon>
        <taxon>Gammaproteobacteria</taxon>
        <taxon>Alteromonadales</taxon>
        <taxon>Shewanellaceae</taxon>
        <taxon>Shewanella</taxon>
    </lineage>
</organism>
<feature type="compositionally biased region" description="Polar residues" evidence="1">
    <location>
        <begin position="343"/>
        <end position="376"/>
    </location>
</feature>
<feature type="region of interest" description="Disordered" evidence="1">
    <location>
        <begin position="190"/>
        <end position="223"/>
    </location>
</feature>
<feature type="compositionally biased region" description="Basic and acidic residues" evidence="1">
    <location>
        <begin position="556"/>
        <end position="596"/>
    </location>
</feature>
<feature type="compositionally biased region" description="Basic and acidic residues" evidence="1">
    <location>
        <begin position="377"/>
        <end position="394"/>
    </location>
</feature>
<feature type="compositionally biased region" description="Basic and acidic residues" evidence="1">
    <location>
        <begin position="605"/>
        <end position="615"/>
    </location>
</feature>
<feature type="domain" description="Large polyvalent protein-associated" evidence="2">
    <location>
        <begin position="438"/>
        <end position="513"/>
    </location>
</feature>
<feature type="compositionally biased region" description="Polar residues" evidence="1">
    <location>
        <begin position="527"/>
        <end position="552"/>
    </location>
</feature>
<dbReference type="InterPro" id="IPR040677">
    <property type="entry name" value="LPD7"/>
</dbReference>
<proteinExistence type="predicted"/>
<geneLocation type="plasmid" evidence="3 4">
    <name>pPN3F2_2</name>
</geneLocation>
<feature type="region of interest" description="Disordered" evidence="1">
    <location>
        <begin position="527"/>
        <end position="648"/>
    </location>
</feature>
<gene>
    <name evidence="3" type="ORF">HBH39_19230</name>
</gene>
<accession>A0A6G9QPU2</accession>
<sequence>MSALKSFEDELDSLNKFPSVEDNFEPDYDKLDAPELDDNNADWGDLDELVALAEDDADIAVHSDPVSSDDVTDVRVALDEITPEEDVADIAEHSDPVSSDDVTDVCVALDEITPEEDVADIAEHSEHASSDETSVSNMVLDEAILEDGHANNMGDDSKAKLDDLPESVESKLSAFAKLTEQFIKDCDEEDHYYEEKNEDIIDDENGSFVEPDLESEPDPETDYASDYASVYAAQNESPLCDDNSDDIDFINAVESIIHDDEPLDETVASSNEKTTEDTDDKNQADKDEDDSKSTFVGNVQSAYNVIPFKNPNNAEDAPESTASESKVDENENVESSDTKKTKSNSQQTPTDSSKTLHVEPNNNGQNSPADNTATGRSENKPTEPLNVEKDDNPTIDRRLLSNSYMRSIVNNFFLHKKLGSNLCEVNADLGCLEINLRNNVTIKDYYGKFSVDSDSPEATAAAAVSAAKMKGWKSIKVHGDADYVEAMVNACKSAGIGVKFDRNYSNIAALRQAAKEAAAEKMPGMFNKQSSADENANTNEASKAQSENNADQPSPKADKSEAAAKDEQVVKDAKPSPEPSKPKTDEAKSASEKAEPSNEDNDSESDVKAEVKSGDANEQPSEDTNSEASTGGKELEPLPLTSSQDRFF</sequence>
<evidence type="ECO:0000313" key="3">
    <source>
        <dbReference type="EMBL" id="QIR16610.1"/>
    </source>
</evidence>
<feature type="region of interest" description="Disordered" evidence="1">
    <location>
        <begin position="255"/>
        <end position="394"/>
    </location>
</feature>
<evidence type="ECO:0000313" key="4">
    <source>
        <dbReference type="Proteomes" id="UP000502608"/>
    </source>
</evidence>
<dbReference type="Pfam" id="PF18821">
    <property type="entry name" value="LPD7"/>
    <property type="match status" value="1"/>
</dbReference>
<dbReference type="RefSeq" id="WP_167680438.1">
    <property type="nucleotide sequence ID" value="NZ_CP050315.1"/>
</dbReference>
<evidence type="ECO:0000256" key="1">
    <source>
        <dbReference type="SAM" id="MobiDB-lite"/>
    </source>
</evidence>